<accession>A0A918XGB4</accession>
<proteinExistence type="predicted"/>
<gene>
    <name evidence="1" type="ORF">GCM10007053_10240</name>
</gene>
<dbReference type="EMBL" id="BMYM01000001">
    <property type="protein sequence ID" value="GHD29533.1"/>
    <property type="molecule type" value="Genomic_DNA"/>
</dbReference>
<protein>
    <recommendedName>
        <fullName evidence="3">AAA+ ATPase domain-containing protein</fullName>
    </recommendedName>
</protein>
<organism evidence="1 2">
    <name type="scientific">Parahalioglobus pacificus</name>
    <dbReference type="NCBI Taxonomy" id="930806"/>
    <lineage>
        <taxon>Bacteria</taxon>
        <taxon>Pseudomonadati</taxon>
        <taxon>Pseudomonadota</taxon>
        <taxon>Gammaproteobacteria</taxon>
        <taxon>Cellvibrionales</taxon>
        <taxon>Halieaceae</taxon>
        <taxon>Parahalioglobus</taxon>
    </lineage>
</organism>
<dbReference type="AlphaFoldDB" id="A0A918XGB4"/>
<keyword evidence="2" id="KW-1185">Reference proteome</keyword>
<evidence type="ECO:0000313" key="1">
    <source>
        <dbReference type="EMBL" id="GHD29533.1"/>
    </source>
</evidence>
<dbReference type="Proteomes" id="UP000644693">
    <property type="component" value="Unassembled WGS sequence"/>
</dbReference>
<name>A0A918XGB4_9GAMM</name>
<evidence type="ECO:0000313" key="2">
    <source>
        <dbReference type="Proteomes" id="UP000644693"/>
    </source>
</evidence>
<reference evidence="1" key="2">
    <citation type="submission" date="2020-09" db="EMBL/GenBank/DDBJ databases">
        <authorList>
            <person name="Sun Q."/>
            <person name="Kim S."/>
        </authorList>
    </citation>
    <scope>NUCLEOTIDE SEQUENCE</scope>
    <source>
        <strain evidence="1">KCTC 23430</strain>
    </source>
</reference>
<sequence>MAKRMASHLREYAFKAGTQRVVLCIDDAHKLRIEQWDVFSEIATYLEYRPSIQLSVISVLDAHYAQPLLNAFRSPKYSYLRGRYMNQTIDFYGIQSQRELRSVLSAYDTLQYPADSGISYTQMILPEDFTAGWRLADQSDLLWSVFRCRRLEGEPLAWGMQSVIDTVQFLLLDYLAIDGLKTLNESLVAHCLAEASPEYGGTRRR</sequence>
<comment type="caution">
    <text evidence="1">The sequence shown here is derived from an EMBL/GenBank/DDBJ whole genome shotgun (WGS) entry which is preliminary data.</text>
</comment>
<evidence type="ECO:0008006" key="3">
    <source>
        <dbReference type="Google" id="ProtNLM"/>
    </source>
</evidence>
<reference evidence="1" key="1">
    <citation type="journal article" date="2014" name="Int. J. Syst. Evol. Microbiol.">
        <title>Complete genome sequence of Corynebacterium casei LMG S-19264T (=DSM 44701T), isolated from a smear-ripened cheese.</title>
        <authorList>
            <consortium name="US DOE Joint Genome Institute (JGI-PGF)"/>
            <person name="Walter F."/>
            <person name="Albersmeier A."/>
            <person name="Kalinowski J."/>
            <person name="Ruckert C."/>
        </authorList>
    </citation>
    <scope>NUCLEOTIDE SEQUENCE</scope>
    <source>
        <strain evidence="1">KCTC 23430</strain>
    </source>
</reference>